<keyword evidence="1" id="KW-0472">Membrane</keyword>
<sequence>MKKMFFYQKGWLWVSLYFIFSFAFLFFFDSPKNPELEMNNSAYQYYLDLVNGSHTNETEQLFRNEANKISEAQVELTKIYDDYYDGHISEIIASVLSIYFGLFEVLFTRPAWVYAFYRIFQRK</sequence>
<feature type="transmembrane region" description="Helical" evidence="1">
    <location>
        <begin position="12"/>
        <end position="28"/>
    </location>
</feature>
<evidence type="ECO:0000313" key="3">
    <source>
        <dbReference type="Proteomes" id="UP000637359"/>
    </source>
</evidence>
<organism evidence="2 3">
    <name type="scientific">Ornithinibacillus hominis</name>
    <dbReference type="NCBI Taxonomy" id="2763055"/>
    <lineage>
        <taxon>Bacteria</taxon>
        <taxon>Bacillati</taxon>
        <taxon>Bacillota</taxon>
        <taxon>Bacilli</taxon>
        <taxon>Bacillales</taxon>
        <taxon>Bacillaceae</taxon>
        <taxon>Ornithinibacillus</taxon>
    </lineage>
</organism>
<protein>
    <submittedName>
        <fullName evidence="2">Uncharacterized protein</fullName>
    </submittedName>
</protein>
<evidence type="ECO:0000256" key="1">
    <source>
        <dbReference type="SAM" id="Phobius"/>
    </source>
</evidence>
<evidence type="ECO:0000313" key="2">
    <source>
        <dbReference type="EMBL" id="MBC5638711.1"/>
    </source>
</evidence>
<gene>
    <name evidence="2" type="ORF">H8S33_18220</name>
</gene>
<keyword evidence="1" id="KW-1133">Transmembrane helix</keyword>
<accession>A0A923L998</accession>
<feature type="transmembrane region" description="Helical" evidence="1">
    <location>
        <begin position="91"/>
        <end position="117"/>
    </location>
</feature>
<name>A0A923L998_9BACI</name>
<proteinExistence type="predicted"/>
<reference evidence="2" key="1">
    <citation type="submission" date="2020-08" db="EMBL/GenBank/DDBJ databases">
        <title>Genome public.</title>
        <authorList>
            <person name="Liu C."/>
            <person name="Sun Q."/>
        </authorList>
    </citation>
    <scope>NUCLEOTIDE SEQUENCE</scope>
    <source>
        <strain evidence="2">BX22</strain>
    </source>
</reference>
<dbReference type="Proteomes" id="UP000637359">
    <property type="component" value="Unassembled WGS sequence"/>
</dbReference>
<keyword evidence="3" id="KW-1185">Reference proteome</keyword>
<dbReference type="AlphaFoldDB" id="A0A923L998"/>
<comment type="caution">
    <text evidence="2">The sequence shown here is derived from an EMBL/GenBank/DDBJ whole genome shotgun (WGS) entry which is preliminary data.</text>
</comment>
<dbReference type="RefSeq" id="WP_186871408.1">
    <property type="nucleotide sequence ID" value="NZ_JACOOL010000020.1"/>
</dbReference>
<dbReference type="EMBL" id="JACOOL010000020">
    <property type="protein sequence ID" value="MBC5638711.1"/>
    <property type="molecule type" value="Genomic_DNA"/>
</dbReference>
<keyword evidence="1" id="KW-0812">Transmembrane</keyword>